<evidence type="ECO:0000256" key="7">
    <source>
        <dbReference type="ARBA" id="ARBA00019373"/>
    </source>
</evidence>
<evidence type="ECO:0000256" key="4">
    <source>
        <dbReference type="ARBA" id="ARBA00005189"/>
    </source>
</evidence>
<dbReference type="InterPro" id="IPR000374">
    <property type="entry name" value="PC_trans"/>
</dbReference>
<feature type="transmembrane region" description="Helical" evidence="19">
    <location>
        <begin position="140"/>
        <end position="160"/>
    </location>
</feature>
<evidence type="ECO:0000256" key="8">
    <source>
        <dbReference type="ARBA" id="ARBA00022475"/>
    </source>
</evidence>
<evidence type="ECO:0000256" key="2">
    <source>
        <dbReference type="ARBA" id="ARBA00004651"/>
    </source>
</evidence>
<evidence type="ECO:0000256" key="16">
    <source>
        <dbReference type="ARBA" id="ARBA00023209"/>
    </source>
</evidence>
<keyword evidence="11 18" id="KW-0812">Transmembrane</keyword>
<comment type="similarity">
    <text evidence="5 18">Belongs to the CDS family.</text>
</comment>
<comment type="catalytic activity">
    <reaction evidence="1 18">
        <text>a 1,2-diacyl-sn-glycero-3-phosphate + CTP + H(+) = a CDP-1,2-diacyl-sn-glycerol + diphosphate</text>
        <dbReference type="Rhea" id="RHEA:16229"/>
        <dbReference type="ChEBI" id="CHEBI:15378"/>
        <dbReference type="ChEBI" id="CHEBI:33019"/>
        <dbReference type="ChEBI" id="CHEBI:37563"/>
        <dbReference type="ChEBI" id="CHEBI:58332"/>
        <dbReference type="ChEBI" id="CHEBI:58608"/>
        <dbReference type="EC" id="2.7.7.41"/>
    </reaction>
</comment>
<dbReference type="GO" id="GO:0004605">
    <property type="term" value="F:phosphatidate cytidylyltransferase activity"/>
    <property type="evidence" value="ECO:0007669"/>
    <property type="project" value="UniProtKB-EC"/>
</dbReference>
<sequence>MKPGTGKDILPSVPASNLVQRVLASLVLVPVAVGITYVGGIAFLTLLALLSALVMAEWLGISKPPISNYLRRALPVFCAICVAGLALEPPAAVAGLGLGAAIFAATAATEPRNIWIAAGLVYAGLPAMALAMLRGSGFDGFLAVIFVFVVVWATDSGAYFAGRSLGGPKLAPRISPKKTWSGAIGGALAAILSALAFAYLADLPALPILGLIALGLSVVAQLGDLAESAVKRYFGVKDSGSIIPGHGGVMDRLDGVVPAAVVAAAICIAHGGDGELASRLLRW</sequence>
<keyword evidence="10 18" id="KW-0808">Transferase</keyword>
<evidence type="ECO:0000256" key="13">
    <source>
        <dbReference type="ARBA" id="ARBA00022989"/>
    </source>
</evidence>
<name>A0A2C9D3V3_9HYPH</name>
<evidence type="ECO:0000256" key="10">
    <source>
        <dbReference type="ARBA" id="ARBA00022679"/>
    </source>
</evidence>
<dbReference type="PANTHER" id="PTHR46382">
    <property type="entry name" value="PHOSPHATIDATE CYTIDYLYLTRANSFERASE"/>
    <property type="match status" value="1"/>
</dbReference>
<dbReference type="EMBL" id="LT960614">
    <property type="protein sequence ID" value="SON54940.1"/>
    <property type="molecule type" value="Genomic_DNA"/>
</dbReference>
<keyword evidence="13 19" id="KW-1133">Transmembrane helix</keyword>
<comment type="pathway">
    <text evidence="4">Lipid metabolism.</text>
</comment>
<dbReference type="EC" id="2.7.7.41" evidence="6 18"/>
<keyword evidence="16" id="KW-0594">Phospholipid biosynthesis</keyword>
<dbReference type="UniPathway" id="UPA00557">
    <property type="reaction ID" value="UER00614"/>
</dbReference>
<evidence type="ECO:0000256" key="12">
    <source>
        <dbReference type="ARBA" id="ARBA00022695"/>
    </source>
</evidence>
<evidence type="ECO:0000256" key="5">
    <source>
        <dbReference type="ARBA" id="ARBA00010185"/>
    </source>
</evidence>
<evidence type="ECO:0000313" key="20">
    <source>
        <dbReference type="EMBL" id="SON54940.1"/>
    </source>
</evidence>
<keyword evidence="15 19" id="KW-0472">Membrane</keyword>
<dbReference type="Proteomes" id="UP000223606">
    <property type="component" value="Chromosome 1"/>
</dbReference>
<evidence type="ECO:0000256" key="11">
    <source>
        <dbReference type="ARBA" id="ARBA00022692"/>
    </source>
</evidence>
<evidence type="ECO:0000256" key="6">
    <source>
        <dbReference type="ARBA" id="ARBA00012487"/>
    </source>
</evidence>
<protein>
    <recommendedName>
        <fullName evidence="7 18">Phosphatidate cytidylyltransferase</fullName>
        <ecNumber evidence="6 18">2.7.7.41</ecNumber>
    </recommendedName>
</protein>
<dbReference type="PANTHER" id="PTHR46382:SF1">
    <property type="entry name" value="PHOSPHATIDATE CYTIDYLYLTRANSFERASE"/>
    <property type="match status" value="1"/>
</dbReference>
<evidence type="ECO:0000256" key="1">
    <source>
        <dbReference type="ARBA" id="ARBA00001698"/>
    </source>
</evidence>
<evidence type="ECO:0000256" key="18">
    <source>
        <dbReference type="RuleBase" id="RU003938"/>
    </source>
</evidence>
<keyword evidence="8" id="KW-1003">Cell membrane</keyword>
<reference evidence="21" key="1">
    <citation type="submission" date="2017-09" db="EMBL/GenBank/DDBJ databases">
        <title>Genome sequence of Nannocystis excedens DSM 71.</title>
        <authorList>
            <person name="Blom J."/>
        </authorList>
    </citation>
    <scope>NUCLEOTIDE SEQUENCE [LARGE SCALE GENOMIC DNA]</scope>
    <source>
        <strain evidence="21">type strain: E19</strain>
    </source>
</reference>
<feature type="transmembrane region" description="Helical" evidence="19">
    <location>
        <begin position="21"/>
        <end position="54"/>
    </location>
</feature>
<dbReference type="Pfam" id="PF01148">
    <property type="entry name" value="CTP_transf_1"/>
    <property type="match status" value="1"/>
</dbReference>
<evidence type="ECO:0000256" key="9">
    <source>
        <dbReference type="ARBA" id="ARBA00022516"/>
    </source>
</evidence>
<dbReference type="PROSITE" id="PS01315">
    <property type="entry name" value="CDS"/>
    <property type="match status" value="1"/>
</dbReference>
<keyword evidence="9" id="KW-0444">Lipid biosynthesis</keyword>
<dbReference type="OrthoDB" id="9799199at2"/>
<dbReference type="GO" id="GO:0005886">
    <property type="term" value="C:plasma membrane"/>
    <property type="evidence" value="ECO:0007669"/>
    <property type="project" value="UniProtKB-SubCell"/>
</dbReference>
<comment type="pathway">
    <text evidence="3 18">Phospholipid metabolism; CDP-diacylglycerol biosynthesis; CDP-diacylglycerol from sn-glycerol 3-phosphate: step 3/3.</text>
</comment>
<comment type="subcellular location">
    <subcellularLocation>
        <location evidence="2">Cell membrane</location>
        <topology evidence="2">Multi-pass membrane protein</topology>
    </subcellularLocation>
</comment>
<feature type="transmembrane region" description="Helical" evidence="19">
    <location>
        <begin position="114"/>
        <end position="134"/>
    </location>
</feature>
<evidence type="ECO:0000256" key="15">
    <source>
        <dbReference type="ARBA" id="ARBA00023136"/>
    </source>
</evidence>
<dbReference type="AlphaFoldDB" id="A0A2C9D3V3"/>
<evidence type="ECO:0000256" key="14">
    <source>
        <dbReference type="ARBA" id="ARBA00023098"/>
    </source>
</evidence>
<keyword evidence="21" id="KW-1185">Reference proteome</keyword>
<evidence type="ECO:0000313" key="21">
    <source>
        <dbReference type="Proteomes" id="UP000223606"/>
    </source>
</evidence>
<feature type="transmembrane region" description="Helical" evidence="19">
    <location>
        <begin position="205"/>
        <end position="223"/>
    </location>
</feature>
<keyword evidence="12 18" id="KW-0548">Nucleotidyltransferase</keyword>
<proteinExistence type="inferred from homology"/>
<keyword evidence="14" id="KW-0443">Lipid metabolism</keyword>
<dbReference type="GO" id="GO:0016024">
    <property type="term" value="P:CDP-diacylglycerol biosynthetic process"/>
    <property type="evidence" value="ECO:0007669"/>
    <property type="project" value="UniProtKB-UniPathway"/>
</dbReference>
<evidence type="ECO:0000256" key="3">
    <source>
        <dbReference type="ARBA" id="ARBA00005119"/>
    </source>
</evidence>
<feature type="transmembrane region" description="Helical" evidence="19">
    <location>
        <begin position="74"/>
        <end position="102"/>
    </location>
</feature>
<accession>A0A2C9D3V3</accession>
<keyword evidence="17" id="KW-1208">Phospholipid metabolism</keyword>
<evidence type="ECO:0000256" key="19">
    <source>
        <dbReference type="SAM" id="Phobius"/>
    </source>
</evidence>
<feature type="transmembrane region" description="Helical" evidence="19">
    <location>
        <begin position="180"/>
        <end position="199"/>
    </location>
</feature>
<organism evidence="20 21">
    <name type="scientific">Hartmannibacter diazotrophicus</name>
    <dbReference type="NCBI Taxonomy" id="1482074"/>
    <lineage>
        <taxon>Bacteria</taxon>
        <taxon>Pseudomonadati</taxon>
        <taxon>Pseudomonadota</taxon>
        <taxon>Alphaproteobacteria</taxon>
        <taxon>Hyphomicrobiales</taxon>
        <taxon>Pleomorphomonadaceae</taxon>
        <taxon>Hartmannibacter</taxon>
    </lineage>
</organism>
<evidence type="ECO:0000256" key="17">
    <source>
        <dbReference type="ARBA" id="ARBA00023264"/>
    </source>
</evidence>
<gene>
    <name evidence="20" type="primary">cdsA_1</name>
    <name evidence="20" type="ORF">HDIA_1399</name>
</gene>
<dbReference type="KEGG" id="hdi:HDIA_1399"/>